<gene>
    <name evidence="2" type="ORF">EZS28_002836</name>
</gene>
<sequence length="327" mass="37341">MNQSSSSSSSTQGQGPSASSNQIISGVRSRRVYEDIYKKGSNEYLPYNVKNQARYMGFIRGQPKTKLPRQNITFENITARVGNGRIGEKRRAQQRALADQVGSVLIYIVGRLAKDIKRVKTLVNEQSAQNWINDKARVDHNHGFWYDETIRPLIPAAVAKQLFNKAAQIVLKSMRHSVYENHGRTNQALRRKQQLSFLRLAPYLWKKYFIGWIATLKANEQTNYAFTQANYFQILFQEKQLSELAGLYNQIKDQTAKIETLIEDGADLGFVLNFTPPILDYQQAIRIIQLSKPPKTAMQNGEPGDNELNELAAIQQSLDLEKQEQQF</sequence>
<protein>
    <submittedName>
        <fullName evidence="2">Uncharacterized protein</fullName>
    </submittedName>
</protein>
<dbReference type="EMBL" id="SNRW01000358">
    <property type="protein sequence ID" value="KAA6401633.1"/>
    <property type="molecule type" value="Genomic_DNA"/>
</dbReference>
<organism evidence="2 3">
    <name type="scientific">Streblomastix strix</name>
    <dbReference type="NCBI Taxonomy" id="222440"/>
    <lineage>
        <taxon>Eukaryota</taxon>
        <taxon>Metamonada</taxon>
        <taxon>Preaxostyla</taxon>
        <taxon>Oxymonadida</taxon>
        <taxon>Streblomastigidae</taxon>
        <taxon>Streblomastix</taxon>
    </lineage>
</organism>
<feature type="compositionally biased region" description="Low complexity" evidence="1">
    <location>
        <begin position="1"/>
        <end position="20"/>
    </location>
</feature>
<dbReference type="Proteomes" id="UP000324800">
    <property type="component" value="Unassembled WGS sequence"/>
</dbReference>
<evidence type="ECO:0000256" key="1">
    <source>
        <dbReference type="SAM" id="MobiDB-lite"/>
    </source>
</evidence>
<reference evidence="2 3" key="1">
    <citation type="submission" date="2019-03" db="EMBL/GenBank/DDBJ databases">
        <title>Single cell metagenomics reveals metabolic interactions within the superorganism composed of flagellate Streblomastix strix and complex community of Bacteroidetes bacteria on its surface.</title>
        <authorList>
            <person name="Treitli S.C."/>
            <person name="Kolisko M."/>
            <person name="Husnik F."/>
            <person name="Keeling P."/>
            <person name="Hampl V."/>
        </authorList>
    </citation>
    <scope>NUCLEOTIDE SEQUENCE [LARGE SCALE GENOMIC DNA]</scope>
    <source>
        <strain evidence="2">ST1C</strain>
    </source>
</reference>
<comment type="caution">
    <text evidence="2">The sequence shown here is derived from an EMBL/GenBank/DDBJ whole genome shotgun (WGS) entry which is preliminary data.</text>
</comment>
<evidence type="ECO:0000313" key="2">
    <source>
        <dbReference type="EMBL" id="KAA6401633.1"/>
    </source>
</evidence>
<feature type="region of interest" description="Disordered" evidence="1">
    <location>
        <begin position="1"/>
        <end position="24"/>
    </location>
</feature>
<name>A0A5J4X3T2_9EUKA</name>
<evidence type="ECO:0000313" key="3">
    <source>
        <dbReference type="Proteomes" id="UP000324800"/>
    </source>
</evidence>
<proteinExistence type="predicted"/>
<accession>A0A5J4X3T2</accession>
<dbReference type="AlphaFoldDB" id="A0A5J4X3T2"/>